<dbReference type="GO" id="GO:0016020">
    <property type="term" value="C:membrane"/>
    <property type="evidence" value="ECO:0007669"/>
    <property type="project" value="UniProtKB-SubCell"/>
</dbReference>
<dbReference type="PANTHER" id="PTHR31585">
    <property type="entry name" value="FOLATE-BIOPTERIN TRANSPORTER 1, CHLOROPLASTIC"/>
    <property type="match status" value="1"/>
</dbReference>
<feature type="transmembrane region" description="Helical" evidence="8">
    <location>
        <begin position="332"/>
        <end position="355"/>
    </location>
</feature>
<evidence type="ECO:0000256" key="2">
    <source>
        <dbReference type="ARBA" id="ARBA00007015"/>
    </source>
</evidence>
<feature type="transmembrane region" description="Helical" evidence="8">
    <location>
        <begin position="126"/>
        <end position="146"/>
    </location>
</feature>
<reference evidence="10" key="2">
    <citation type="submission" date="2010-04" db="EMBL/GenBank/DDBJ databases">
        <authorList>
            <person name="Buell R."/>
            <person name="Hamilton J."/>
            <person name="Hostetler J."/>
        </authorList>
    </citation>
    <scope>NUCLEOTIDE SEQUENCE [LARGE SCALE GENOMIC DNA]</scope>
    <source>
        <strain evidence="10">DAOM:BR144</strain>
    </source>
</reference>
<comment type="subcellular location">
    <subcellularLocation>
        <location evidence="1">Membrane</location>
        <topology evidence="1">Multi-pass membrane protein</topology>
    </subcellularLocation>
</comment>
<dbReference type="VEuPathDB" id="FungiDB:PYU1_G008761"/>
<reference evidence="9" key="3">
    <citation type="submission" date="2015-02" db="UniProtKB">
        <authorList>
            <consortium name="EnsemblProtists"/>
        </authorList>
    </citation>
    <scope>IDENTIFICATION</scope>
    <source>
        <strain evidence="9">DAOM BR144</strain>
    </source>
</reference>
<feature type="transmembrane region" description="Helical" evidence="8">
    <location>
        <begin position="158"/>
        <end position="179"/>
    </location>
</feature>
<protein>
    <recommendedName>
        <fullName evidence="11">Major facilitator superfamily associated domain-containing protein</fullName>
    </recommendedName>
</protein>
<feature type="transmembrane region" description="Helical" evidence="8">
    <location>
        <begin position="428"/>
        <end position="452"/>
    </location>
</feature>
<keyword evidence="5 8" id="KW-1133">Transmembrane helix</keyword>
<name>K3WUY2_GLOUD</name>
<evidence type="ECO:0000256" key="6">
    <source>
        <dbReference type="ARBA" id="ARBA00023136"/>
    </source>
</evidence>
<keyword evidence="6 8" id="KW-0472">Membrane</keyword>
<sequence>MTPLKVSPTLSSSGGYSLSMDDLYVPPPPHMMLTPSPRHSSDVDRDSKRRDALSTYSADASANEFSFYDLEADGALRSGGKLTLFTRRTFGLLLNYAGIGMMYGALPSTMLPFLKYYLNMQSYQVQAASAVVNIAWSFKTFGGVLSDSFPILGYRRKSYMVVGWAICFVALLCLSTMAMPEPYYAPNTRKSTRIVANAGAPHKGWMYVLTMALATFGYFFANVASDGMVVEIAQREPMHSRGETQTLAYAMRSLTMIVADMYIGTTMNGERYGGDFTWSLDYNVVMLVLAIFALVPLFGSVFLLHEDRLQRGNSRSFRDQCREMWRIAQSRAVWQVLLFELVAAFCLSFSSAAGVSVETNWAQVEPFQKSIASLVTGLIYTAALYCTKMYLLQVSWVQMFCVSTVWIVGVKVVYVTCTVFNVVRNQYFWLYMQAFVSPASALRFLLFSFPIVEIAEKGFEGTTYGLVVTFHNMAIPLGVSAYKSIDSYFDISDNRIHADSPDVRWTVYYTYVIGWGMQLASLLSLYMLPRQRLEIQHLRFYGGHSKSAGYVVVITLALVLLYSTTTNALSLFKSTACLRIAGGRGC</sequence>
<keyword evidence="10" id="KW-1185">Reference proteome</keyword>
<evidence type="ECO:0000256" key="4">
    <source>
        <dbReference type="ARBA" id="ARBA00022692"/>
    </source>
</evidence>
<feature type="transmembrane region" description="Helical" evidence="8">
    <location>
        <begin position="89"/>
        <end position="106"/>
    </location>
</feature>
<dbReference type="InterPro" id="IPR036259">
    <property type="entry name" value="MFS_trans_sf"/>
</dbReference>
<comment type="similarity">
    <text evidence="2">Belongs to the major facilitator superfamily. Folate-biopterin transporter (TC 2.A.71) family.</text>
</comment>
<dbReference type="PANTHER" id="PTHR31585:SF5">
    <property type="entry name" value="RNA-BINDING S4 DOMAIN-CONTAINING PROTEIN"/>
    <property type="match status" value="1"/>
</dbReference>
<dbReference type="HOGENOM" id="CLU_018801_5_0_1"/>
<organism evidence="9 10">
    <name type="scientific">Globisporangium ultimum (strain ATCC 200006 / CBS 805.95 / DAOM BR144)</name>
    <name type="common">Pythium ultimum</name>
    <dbReference type="NCBI Taxonomy" id="431595"/>
    <lineage>
        <taxon>Eukaryota</taxon>
        <taxon>Sar</taxon>
        <taxon>Stramenopiles</taxon>
        <taxon>Oomycota</taxon>
        <taxon>Peronosporomycetes</taxon>
        <taxon>Pythiales</taxon>
        <taxon>Pythiaceae</taxon>
        <taxon>Globisporangium</taxon>
    </lineage>
</organism>
<dbReference type="InParanoid" id="K3WUY2"/>
<keyword evidence="3" id="KW-0813">Transport</keyword>
<evidence type="ECO:0008006" key="11">
    <source>
        <dbReference type="Google" id="ProtNLM"/>
    </source>
</evidence>
<dbReference type="Proteomes" id="UP000019132">
    <property type="component" value="Unassembled WGS sequence"/>
</dbReference>
<dbReference type="STRING" id="431595.K3WUY2"/>
<evidence type="ECO:0000313" key="10">
    <source>
        <dbReference type="Proteomes" id="UP000019132"/>
    </source>
</evidence>
<dbReference type="InterPro" id="IPR039309">
    <property type="entry name" value="BT1"/>
</dbReference>
<dbReference type="Pfam" id="PF03092">
    <property type="entry name" value="BT1"/>
    <property type="match status" value="1"/>
</dbReference>
<dbReference type="AlphaFoldDB" id="K3WUY2"/>
<proteinExistence type="inferred from homology"/>
<feature type="transmembrane region" description="Helical" evidence="8">
    <location>
        <begin position="505"/>
        <end position="528"/>
    </location>
</feature>
<evidence type="ECO:0000256" key="8">
    <source>
        <dbReference type="SAM" id="Phobius"/>
    </source>
</evidence>
<evidence type="ECO:0000313" key="9">
    <source>
        <dbReference type="EnsemblProtists" id="PYU1_T008779"/>
    </source>
</evidence>
<feature type="transmembrane region" description="Helical" evidence="8">
    <location>
        <begin position="246"/>
        <end position="264"/>
    </location>
</feature>
<evidence type="ECO:0000256" key="3">
    <source>
        <dbReference type="ARBA" id="ARBA00022448"/>
    </source>
</evidence>
<feature type="transmembrane region" description="Helical" evidence="8">
    <location>
        <begin position="205"/>
        <end position="225"/>
    </location>
</feature>
<feature type="compositionally biased region" description="Basic and acidic residues" evidence="7">
    <location>
        <begin position="39"/>
        <end position="48"/>
    </location>
</feature>
<evidence type="ECO:0000256" key="5">
    <source>
        <dbReference type="ARBA" id="ARBA00022989"/>
    </source>
</evidence>
<evidence type="ECO:0000256" key="1">
    <source>
        <dbReference type="ARBA" id="ARBA00004141"/>
    </source>
</evidence>
<feature type="transmembrane region" description="Helical" evidence="8">
    <location>
        <begin position="464"/>
        <end position="485"/>
    </location>
</feature>
<dbReference type="SUPFAM" id="SSF103473">
    <property type="entry name" value="MFS general substrate transporter"/>
    <property type="match status" value="1"/>
</dbReference>
<evidence type="ECO:0000256" key="7">
    <source>
        <dbReference type="SAM" id="MobiDB-lite"/>
    </source>
</evidence>
<feature type="transmembrane region" description="Helical" evidence="8">
    <location>
        <begin position="548"/>
        <end position="565"/>
    </location>
</feature>
<accession>K3WUY2</accession>
<reference evidence="10" key="1">
    <citation type="journal article" date="2010" name="Genome Biol.">
        <title>Genome sequence of the necrotrophic plant pathogen Pythium ultimum reveals original pathogenicity mechanisms and effector repertoire.</title>
        <authorList>
            <person name="Levesque C.A."/>
            <person name="Brouwer H."/>
            <person name="Cano L."/>
            <person name="Hamilton J.P."/>
            <person name="Holt C."/>
            <person name="Huitema E."/>
            <person name="Raffaele S."/>
            <person name="Robideau G.P."/>
            <person name="Thines M."/>
            <person name="Win J."/>
            <person name="Zerillo M.M."/>
            <person name="Beakes G.W."/>
            <person name="Boore J.L."/>
            <person name="Busam D."/>
            <person name="Dumas B."/>
            <person name="Ferriera S."/>
            <person name="Fuerstenberg S.I."/>
            <person name="Gachon C.M."/>
            <person name="Gaulin E."/>
            <person name="Govers F."/>
            <person name="Grenville-Briggs L."/>
            <person name="Horner N."/>
            <person name="Hostetler J."/>
            <person name="Jiang R.H."/>
            <person name="Johnson J."/>
            <person name="Krajaejun T."/>
            <person name="Lin H."/>
            <person name="Meijer H.J."/>
            <person name="Moore B."/>
            <person name="Morris P."/>
            <person name="Phuntmart V."/>
            <person name="Puiu D."/>
            <person name="Shetty J."/>
            <person name="Stajich J.E."/>
            <person name="Tripathy S."/>
            <person name="Wawra S."/>
            <person name="van West P."/>
            <person name="Whitty B.R."/>
            <person name="Coutinho P.M."/>
            <person name="Henrissat B."/>
            <person name="Martin F."/>
            <person name="Thomas P.D."/>
            <person name="Tyler B.M."/>
            <person name="De Vries R.P."/>
            <person name="Kamoun S."/>
            <person name="Yandell M."/>
            <person name="Tisserat N."/>
            <person name="Buell C.R."/>
        </authorList>
    </citation>
    <scope>NUCLEOTIDE SEQUENCE</scope>
    <source>
        <strain evidence="10">DAOM:BR144</strain>
    </source>
</reference>
<feature type="region of interest" description="Disordered" evidence="7">
    <location>
        <begin position="29"/>
        <end position="48"/>
    </location>
</feature>
<keyword evidence="4 8" id="KW-0812">Transmembrane</keyword>
<dbReference type="OMA" id="VITFRNM"/>
<dbReference type="EMBL" id="GL376558">
    <property type="status" value="NOT_ANNOTATED_CDS"/>
    <property type="molecule type" value="Genomic_DNA"/>
</dbReference>
<feature type="transmembrane region" description="Helical" evidence="8">
    <location>
        <begin position="367"/>
        <end position="387"/>
    </location>
</feature>
<feature type="transmembrane region" description="Helical" evidence="8">
    <location>
        <begin position="399"/>
        <end position="422"/>
    </location>
</feature>
<dbReference type="EnsemblProtists" id="PYU1_T008779">
    <property type="protein sequence ID" value="PYU1_T008779"/>
    <property type="gene ID" value="PYU1_G008761"/>
</dbReference>
<dbReference type="eggNOG" id="ENOG502QS1W">
    <property type="taxonomic scope" value="Eukaryota"/>
</dbReference>
<feature type="transmembrane region" description="Helical" evidence="8">
    <location>
        <begin position="284"/>
        <end position="305"/>
    </location>
</feature>